<proteinExistence type="predicted"/>
<comment type="caution">
    <text evidence="5">The sequence shown here is derived from an EMBL/GenBank/DDBJ whole genome shotgun (WGS) entry which is preliminary data.</text>
</comment>
<keyword evidence="2" id="KW-0472">Membrane</keyword>
<comment type="subcellular location">
    <subcellularLocation>
        <location evidence="1">Membrane</location>
    </subcellularLocation>
</comment>
<evidence type="ECO:0000256" key="1">
    <source>
        <dbReference type="ARBA" id="ARBA00004370"/>
    </source>
</evidence>
<name>A0ABS0RTH0_9ACTN</name>
<organism evidence="5 6">
    <name type="scientific">Streptomyces javensis</name>
    <dbReference type="NCBI Taxonomy" id="114698"/>
    <lineage>
        <taxon>Bacteria</taxon>
        <taxon>Bacillati</taxon>
        <taxon>Actinomycetota</taxon>
        <taxon>Actinomycetes</taxon>
        <taxon>Kitasatosporales</taxon>
        <taxon>Streptomycetaceae</taxon>
        <taxon>Streptomyces</taxon>
        <taxon>Streptomyces violaceusniger group</taxon>
    </lineage>
</organism>
<accession>A0ABS0RTH0</accession>
<keyword evidence="3" id="KW-0325">Glycoprotein</keyword>
<evidence type="ECO:0000313" key="6">
    <source>
        <dbReference type="Proteomes" id="UP000638849"/>
    </source>
</evidence>
<gene>
    <name evidence="5" type="ORF">JBF12_48650</name>
</gene>
<reference evidence="5 6" key="1">
    <citation type="submission" date="2020-12" db="EMBL/GenBank/DDBJ databases">
        <authorList>
            <person name="Kusuma A.B."/>
            <person name="Nouioui I."/>
            <person name="Goodfellow M."/>
        </authorList>
    </citation>
    <scope>NUCLEOTIDE SEQUENCE [LARGE SCALE GENOMIC DNA]</scope>
    <source>
        <strain evidence="5 6">DSM 41764</strain>
    </source>
</reference>
<dbReference type="Pfam" id="PF03935">
    <property type="entry name" value="SKN1_KRE6_Sbg1"/>
    <property type="match status" value="1"/>
</dbReference>
<sequence>IQWSSAPEIDVIEGSTAPLYGDSGPYVGSASQSLQTAPFDLWYLPDYGEFSFLFFSPDIFTILDTH</sequence>
<feature type="non-terminal residue" evidence="5">
    <location>
        <position position="1"/>
    </location>
</feature>
<dbReference type="InterPro" id="IPR005629">
    <property type="entry name" value="Skn1/Kre6/Sbg1"/>
</dbReference>
<evidence type="ECO:0000256" key="2">
    <source>
        <dbReference type="ARBA" id="ARBA00023136"/>
    </source>
</evidence>
<evidence type="ECO:0000256" key="4">
    <source>
        <dbReference type="ARBA" id="ARBA00023316"/>
    </source>
</evidence>
<dbReference type="Proteomes" id="UP000638849">
    <property type="component" value="Unassembled WGS sequence"/>
</dbReference>
<keyword evidence="4" id="KW-0961">Cell wall biogenesis/degradation</keyword>
<evidence type="ECO:0000256" key="3">
    <source>
        <dbReference type="ARBA" id="ARBA00023180"/>
    </source>
</evidence>
<dbReference type="EMBL" id="JAEEAQ010001772">
    <property type="protein sequence ID" value="MBI0320691.1"/>
    <property type="molecule type" value="Genomic_DNA"/>
</dbReference>
<evidence type="ECO:0000313" key="5">
    <source>
        <dbReference type="EMBL" id="MBI0320691.1"/>
    </source>
</evidence>
<protein>
    <submittedName>
        <fullName evidence="5">Uncharacterized protein</fullName>
    </submittedName>
</protein>
<keyword evidence="6" id="KW-1185">Reference proteome</keyword>